<protein>
    <submittedName>
        <fullName evidence="1">Uncharacterized protein</fullName>
    </submittedName>
</protein>
<gene>
    <name evidence="1" type="ORF">QFC20_004751</name>
</gene>
<organism evidence="1 2">
    <name type="scientific">Naganishia adeliensis</name>
    <dbReference type="NCBI Taxonomy" id="92952"/>
    <lineage>
        <taxon>Eukaryota</taxon>
        <taxon>Fungi</taxon>
        <taxon>Dikarya</taxon>
        <taxon>Basidiomycota</taxon>
        <taxon>Agaricomycotina</taxon>
        <taxon>Tremellomycetes</taxon>
        <taxon>Filobasidiales</taxon>
        <taxon>Filobasidiaceae</taxon>
        <taxon>Naganishia</taxon>
    </lineage>
</organism>
<accession>A0ACC2VWX8</accession>
<dbReference type="Proteomes" id="UP001230649">
    <property type="component" value="Unassembled WGS sequence"/>
</dbReference>
<sequence length="535" mass="60622">MSLDTRTRHLSISHRATQRSKLYVLEPGLSGANGAMSSVDKSRHADNGSIHEMTAGEVDFVVASRKEVASEGHLYTVCGDRYIVTPHYETFRNDDYEVEPADSIISTPQIEALTLSDPPRLPDLPVEVFGMIAHELRRAGLYGTLASLNSTSKAICYVTTPALLHTIFVQWDRDLPSLMDMRDFDVMIANQYRETYHHIKDALGRFIVSPLTTIVTSPADRVQLRWEDDNSDRPERPTILYRIAGWLEDGTFDEVHLFTEGFGLRYYGRAVQVVDSAQRILRLGDRYLPLGEESIQFFQNNPDLWQVTEPRSRPLLQAWNSWPWAPLQTWSELQIVAPARCSDLAYIRSAMSHFPEMLWAPRPLTPLAIRSVTVDKMSVDSKYDPDYLHLLTLDVLRVGAHYCVRPNELPLGVTVKPIVIIGDLSVEEVGVVLKAANVWLVLRLSDDVPDLGMIDDWLESIAELYDQVWRWRQHLFPPALSITIRHGSADFGSQFVTDLELPAFYGTRSNPALRHAREGTSAWRRKFGFPGIIAV</sequence>
<evidence type="ECO:0000313" key="2">
    <source>
        <dbReference type="Proteomes" id="UP001230649"/>
    </source>
</evidence>
<evidence type="ECO:0000313" key="1">
    <source>
        <dbReference type="EMBL" id="KAJ9103595.1"/>
    </source>
</evidence>
<name>A0ACC2VWX8_9TREE</name>
<proteinExistence type="predicted"/>
<keyword evidence="2" id="KW-1185">Reference proteome</keyword>
<dbReference type="EMBL" id="JASBWS010000058">
    <property type="protein sequence ID" value="KAJ9103595.1"/>
    <property type="molecule type" value="Genomic_DNA"/>
</dbReference>
<reference evidence="1" key="1">
    <citation type="submission" date="2023-04" db="EMBL/GenBank/DDBJ databases">
        <title>Draft Genome sequencing of Naganishia species isolated from polar environments using Oxford Nanopore Technology.</title>
        <authorList>
            <person name="Leo P."/>
            <person name="Venkateswaran K."/>
        </authorList>
    </citation>
    <scope>NUCLEOTIDE SEQUENCE</scope>
    <source>
        <strain evidence="1">MNA-CCFEE 5262</strain>
    </source>
</reference>
<comment type="caution">
    <text evidence="1">The sequence shown here is derived from an EMBL/GenBank/DDBJ whole genome shotgun (WGS) entry which is preliminary data.</text>
</comment>